<organism evidence="7 8">
    <name type="scientific">Corynebacterium pelargi</name>
    <dbReference type="NCBI Taxonomy" id="1471400"/>
    <lineage>
        <taxon>Bacteria</taxon>
        <taxon>Bacillati</taxon>
        <taxon>Actinomycetota</taxon>
        <taxon>Actinomycetes</taxon>
        <taxon>Mycobacteriales</taxon>
        <taxon>Corynebacteriaceae</taxon>
        <taxon>Corynebacterium</taxon>
    </lineage>
</organism>
<dbReference type="EMBL" id="CP035299">
    <property type="protein sequence ID" value="QAU52519.1"/>
    <property type="molecule type" value="Genomic_DNA"/>
</dbReference>
<keyword evidence="4" id="KW-1015">Disulfide bond</keyword>
<evidence type="ECO:0000313" key="7">
    <source>
        <dbReference type="EMBL" id="QAU52519.1"/>
    </source>
</evidence>
<keyword evidence="3" id="KW-0378">Hydrolase</keyword>
<dbReference type="KEGG" id="cpeg:CPELA_06270"/>
<feature type="chain" id="PRO_5019390910" evidence="6">
    <location>
        <begin position="26"/>
        <end position="383"/>
    </location>
</feature>
<dbReference type="AlphaFoldDB" id="A0A410W9A3"/>
<dbReference type="PANTHER" id="PTHR33630:SF9">
    <property type="entry name" value="CUTINASE 4"/>
    <property type="match status" value="1"/>
</dbReference>
<feature type="signal peptide" evidence="6">
    <location>
        <begin position="1"/>
        <end position="25"/>
    </location>
</feature>
<accession>A0A410W9A3</accession>
<dbReference type="PANTHER" id="PTHR33630">
    <property type="entry name" value="CUTINASE RV1984C-RELATED-RELATED"/>
    <property type="match status" value="1"/>
</dbReference>
<dbReference type="OrthoDB" id="4409063at2"/>
<dbReference type="Proteomes" id="UP000288929">
    <property type="component" value="Chromosome"/>
</dbReference>
<protein>
    <submittedName>
        <fullName evidence="7">Cutinase</fullName>
    </submittedName>
</protein>
<evidence type="ECO:0000256" key="4">
    <source>
        <dbReference type="ARBA" id="ARBA00023157"/>
    </source>
</evidence>
<evidence type="ECO:0000256" key="6">
    <source>
        <dbReference type="SAM" id="SignalP"/>
    </source>
</evidence>
<evidence type="ECO:0000256" key="1">
    <source>
        <dbReference type="ARBA" id="ARBA00007534"/>
    </source>
</evidence>
<dbReference type="Gene3D" id="3.40.50.1820">
    <property type="entry name" value="alpha/beta hydrolase"/>
    <property type="match status" value="1"/>
</dbReference>
<keyword evidence="2" id="KW-0719">Serine esterase</keyword>
<evidence type="ECO:0000256" key="2">
    <source>
        <dbReference type="ARBA" id="ARBA00022487"/>
    </source>
</evidence>
<name>A0A410W9A3_9CORY</name>
<dbReference type="InterPro" id="IPR029058">
    <property type="entry name" value="AB_hydrolase_fold"/>
</dbReference>
<dbReference type="Pfam" id="PF01083">
    <property type="entry name" value="Cutinase"/>
    <property type="match status" value="1"/>
</dbReference>
<evidence type="ECO:0000256" key="3">
    <source>
        <dbReference type="ARBA" id="ARBA00022801"/>
    </source>
</evidence>
<dbReference type="SMART" id="SM01110">
    <property type="entry name" value="Cutinase"/>
    <property type="match status" value="1"/>
</dbReference>
<proteinExistence type="inferred from homology"/>
<gene>
    <name evidence="7" type="ORF">CPELA_06270</name>
</gene>
<keyword evidence="8" id="KW-1185">Reference proteome</keyword>
<dbReference type="SUPFAM" id="SSF53474">
    <property type="entry name" value="alpha/beta-Hydrolases"/>
    <property type="match status" value="1"/>
</dbReference>
<feature type="region of interest" description="Disordered" evidence="5">
    <location>
        <begin position="25"/>
        <end position="47"/>
    </location>
</feature>
<reference evidence="7 8" key="1">
    <citation type="submission" date="2019-01" db="EMBL/GenBank/DDBJ databases">
        <authorList>
            <person name="Ruckert C."/>
            <person name="Busche T."/>
            <person name="Kalinowski J."/>
        </authorList>
    </citation>
    <scope>NUCLEOTIDE SEQUENCE [LARGE SCALE GENOMIC DNA]</scope>
    <source>
        <strain evidence="7 8">136/3</strain>
    </source>
</reference>
<dbReference type="InterPro" id="IPR000675">
    <property type="entry name" value="Cutinase/axe"/>
</dbReference>
<evidence type="ECO:0000313" key="8">
    <source>
        <dbReference type="Proteomes" id="UP000288929"/>
    </source>
</evidence>
<keyword evidence="6" id="KW-0732">Signal</keyword>
<dbReference type="RefSeq" id="WP_128889955.1">
    <property type="nucleotide sequence ID" value="NZ_BMCX01000003.1"/>
</dbReference>
<feature type="compositionally biased region" description="Low complexity" evidence="5">
    <location>
        <begin position="25"/>
        <end position="44"/>
    </location>
</feature>
<sequence length="383" mass="41597" precursor="true">MRRSAAFGIVSFLLASSLVAPPAQAAPQQTAPQQTAAQQAASQQEGFHQSQCPALHIAITPGTGESHAQEDPGQITGLSKGRNFVQEVAEQFDGVDAWQTPYPASAGMVTSIDKEEAQAMPYGVSRREGERRLLEHLQELLAQCSDTKVLLVGFSQGAHIAGNVATQIPAERVAAVYLISDPKRSRAIGNQTAAGATLPLTNKGAIPSDRHGVLGERQPGEFEGLNVVQVCALHDPVCSIIQGDPVIAFARAQDERSDATPYLESDSRFDQARLLASEMAMVAQLPSTSLAKVMLQASQHTTYTGERRDFTTIDGVRVDDWMAMELSRIASEVTGEHKDIEPKPADIHHGYWQMIGYPLWKLMDKLYGPKSDQAQLTWQVFDL</sequence>
<dbReference type="GO" id="GO:0052689">
    <property type="term" value="F:carboxylic ester hydrolase activity"/>
    <property type="evidence" value="ECO:0007669"/>
    <property type="project" value="UniProtKB-KW"/>
</dbReference>
<evidence type="ECO:0000256" key="5">
    <source>
        <dbReference type="SAM" id="MobiDB-lite"/>
    </source>
</evidence>
<comment type="similarity">
    <text evidence="1">Belongs to the cutinase family.</text>
</comment>